<keyword evidence="3" id="KW-1185">Reference proteome</keyword>
<feature type="domain" description="Mannosylglycerate hydrolase MGH1-like glycoside hydrolase" evidence="1">
    <location>
        <begin position="433"/>
        <end position="539"/>
    </location>
</feature>
<dbReference type="InterPro" id="IPR004888">
    <property type="entry name" value="Glycoside_hydrolase_63"/>
</dbReference>
<evidence type="ECO:0000259" key="1">
    <source>
        <dbReference type="Pfam" id="PF22422"/>
    </source>
</evidence>
<evidence type="ECO:0000313" key="3">
    <source>
        <dbReference type="Proteomes" id="UP000095713"/>
    </source>
</evidence>
<dbReference type="OrthoDB" id="9781878at2"/>
<dbReference type="STRING" id="1849968.A8C32_14980"/>
<evidence type="ECO:0000313" key="2">
    <source>
        <dbReference type="EMBL" id="OEK07790.1"/>
    </source>
</evidence>
<gene>
    <name evidence="2" type="ORF">A8C32_14980</name>
</gene>
<reference evidence="2 3" key="1">
    <citation type="submission" date="2016-05" db="EMBL/GenBank/DDBJ databases">
        <title>Draft Genome Sequence of Algibacter sp. Strain SK-16 Isolated from the Surface Water of Aburatsubo Inlet.</title>
        <authorList>
            <person name="Wong S.-K."/>
            <person name="Yoshizawa S."/>
            <person name="Nakajima Y."/>
            <person name="Ogura Y."/>
            <person name="Tetsuya H."/>
            <person name="Hamasaki K."/>
        </authorList>
    </citation>
    <scope>NUCLEOTIDE SEQUENCE [LARGE SCALE GENOMIC DNA]</scope>
    <source>
        <strain evidence="2 3">SK-16</strain>
    </source>
</reference>
<dbReference type="SUPFAM" id="SSF48208">
    <property type="entry name" value="Six-hairpin glycosidases"/>
    <property type="match status" value="1"/>
</dbReference>
<dbReference type="InterPro" id="IPR008928">
    <property type="entry name" value="6-hairpin_glycosidase_sf"/>
</dbReference>
<dbReference type="InterPro" id="IPR054491">
    <property type="entry name" value="MGH1-like_GH"/>
</dbReference>
<accession>A0A1E5T8U1</accession>
<organism evidence="2 3">
    <name type="scientific">Flavivirga aquatica</name>
    <dbReference type="NCBI Taxonomy" id="1849968"/>
    <lineage>
        <taxon>Bacteria</taxon>
        <taxon>Pseudomonadati</taxon>
        <taxon>Bacteroidota</taxon>
        <taxon>Flavobacteriia</taxon>
        <taxon>Flavobacteriales</taxon>
        <taxon>Flavobacteriaceae</taxon>
        <taxon>Flavivirga</taxon>
    </lineage>
</organism>
<dbReference type="Gene3D" id="1.50.10.10">
    <property type="match status" value="1"/>
</dbReference>
<name>A0A1E5T8U1_9FLAO</name>
<dbReference type="PANTHER" id="PTHR10412:SF10">
    <property type="entry name" value="GLYCOSYL HYDROLASE FAMILY 63 C-TERMINAL DOMAIN-CONTAINING PROTEIN"/>
    <property type="match status" value="1"/>
</dbReference>
<protein>
    <submittedName>
        <fullName evidence="2">Glucosidase</fullName>
    </submittedName>
</protein>
<dbReference type="EMBL" id="MDJD01000043">
    <property type="protein sequence ID" value="OEK07790.1"/>
    <property type="molecule type" value="Genomic_DNA"/>
</dbReference>
<proteinExistence type="predicted"/>
<dbReference type="GO" id="GO:0009311">
    <property type="term" value="P:oligosaccharide metabolic process"/>
    <property type="evidence" value="ECO:0007669"/>
    <property type="project" value="InterPro"/>
</dbReference>
<dbReference type="RefSeq" id="WP_069830247.1">
    <property type="nucleotide sequence ID" value="NZ_MDJD01000043.1"/>
</dbReference>
<dbReference type="InterPro" id="IPR012341">
    <property type="entry name" value="6hp_glycosidase-like_sf"/>
</dbReference>
<dbReference type="GO" id="GO:0004573">
    <property type="term" value="F:Glc3Man9GlcNAc2 oligosaccharide glucosidase activity"/>
    <property type="evidence" value="ECO:0007669"/>
    <property type="project" value="InterPro"/>
</dbReference>
<sequence>MSNNKETLRMTSQYSKDSNTHEEWLHWGPYLSERQWGTVREDYSAGGNAWDYFSHDQARSRAYRWGEDGLGGISDPEQRLCFSIALWNGQDPILKERLFGLTNGEGNHGEDVKEYYYYIDNTPTHSYMKWLYKYPQQEFPYADLVDKNRQRKSDPHSFEYELMDTGAFNEDRYFDVQVEYAKSSTQDILIKIKITNHGPDTASIHLLPTLWFRNTWSWFLDVEKPILEGTNNKGDKNFATIKAASVSESDTGDMMLYCEQPDELLFVENETNNEKLWGTANNTPYPKDGINDYIIAQKNTTNPELTGTKSSAVYALTLAPKETKEIRLRLSADLAISDPFNTDFDTVFTNRIDEADKFYESLSPDSLTSEQKMIQRQAYAGMLWGKQYYNYVVADWLDGDPVGPKPPAGRGRNSEWKHMYASTIISMPDAWEYPWFAAWDLCFQSVVFARLDLQFAKNQLLSLAHEWYMAPDGAIPAYEWAFSDVNPPLHAWAALTIFEIEKEMKGAGDVKFIEDIFQHCLMNFTWWTNQQDGDSTNLFEGGFLGLDNISVINRSNLSEFENQIGHSITLKQSDGTSWMGMYCLNMMQLALILAQDNQKQYSHFVSKFFQHFVFIADSMNSINHASNGEVKLWDETDGFYYDFLKIYSNPTQNVSIKLRSLVGIIPLFPVARIDLNLMEPMVAEELKERMDWFLNRHPELLGQVQTLKSSGAEDEIMLSFVKPERLTRILERVLDEAEFLGPHGIRGISKQYQDTPYALSIDGAYLEERYEPAESADGSFGGNSNWRGPVWFPINFLLISTLKKYDEFLEEDFKVEYPSYSGNYMSLKEVSDQLSKRLVQIFEKDSNGNRPVYGGNQTMQNNPTWQDLILFFEYFHGDNGAGLGASHQTGWTGLVAELLFQIK</sequence>
<dbReference type="AlphaFoldDB" id="A0A1E5T8U1"/>
<dbReference type="PANTHER" id="PTHR10412">
    <property type="entry name" value="MANNOSYL-OLIGOSACCHARIDE GLUCOSIDASE"/>
    <property type="match status" value="1"/>
</dbReference>
<dbReference type="Proteomes" id="UP000095713">
    <property type="component" value="Unassembled WGS sequence"/>
</dbReference>
<comment type="caution">
    <text evidence="2">The sequence shown here is derived from an EMBL/GenBank/DDBJ whole genome shotgun (WGS) entry which is preliminary data.</text>
</comment>
<dbReference type="Pfam" id="PF22422">
    <property type="entry name" value="MGH1-like_GH"/>
    <property type="match status" value="1"/>
</dbReference>